<organism evidence="1 2">
    <name type="scientific">Lachnospira multipara</name>
    <dbReference type="NCBI Taxonomy" id="28051"/>
    <lineage>
        <taxon>Bacteria</taxon>
        <taxon>Bacillati</taxon>
        <taxon>Bacillota</taxon>
        <taxon>Clostridia</taxon>
        <taxon>Lachnospirales</taxon>
        <taxon>Lachnospiraceae</taxon>
        <taxon>Lachnospira</taxon>
    </lineage>
</organism>
<dbReference type="Proteomes" id="UP000236726">
    <property type="component" value="Unassembled WGS sequence"/>
</dbReference>
<dbReference type="EMBL" id="FNUL01000012">
    <property type="protein sequence ID" value="SEF89742.1"/>
    <property type="molecule type" value="Genomic_DNA"/>
</dbReference>
<protein>
    <recommendedName>
        <fullName evidence="3">DUF551 domain-containing protein</fullName>
    </recommendedName>
</protein>
<keyword evidence="2" id="KW-1185">Reference proteome</keyword>
<accession>A0A1H5VR36</accession>
<evidence type="ECO:0008006" key="3">
    <source>
        <dbReference type="Google" id="ProtNLM"/>
    </source>
</evidence>
<sequence length="191" mass="22436">MIKEEAIKLASARLKCMKCQTDKDNPCSHWSYDCSDCEFFGAGGNMEDQKEWLEMAIEALKQESCEDCVSREELKKWLDMNFSFGGALRKLELFDRLDKELPSVTPTLKWIPVSERLPEPKNYGNKDFSSWVRVTVKPKHFLLKAYVTEAHYCFSEEKWYTTEMEWGEEITAWQPLLLPKPYKAEMEVEHD</sequence>
<proteinExistence type="predicted"/>
<reference evidence="1 2" key="1">
    <citation type="submission" date="2016-10" db="EMBL/GenBank/DDBJ databases">
        <authorList>
            <person name="de Groot N.N."/>
        </authorList>
    </citation>
    <scope>NUCLEOTIDE SEQUENCE [LARGE SCALE GENOMIC DNA]</scope>
    <source>
        <strain evidence="1 2">D15d</strain>
    </source>
</reference>
<name>A0A1H5VR36_9FIRM</name>
<evidence type="ECO:0000313" key="1">
    <source>
        <dbReference type="EMBL" id="SEF89742.1"/>
    </source>
</evidence>
<gene>
    <name evidence="1" type="ORF">SAMN05216537_11244</name>
</gene>
<dbReference type="AlphaFoldDB" id="A0A1H5VR36"/>
<evidence type="ECO:0000313" key="2">
    <source>
        <dbReference type="Proteomes" id="UP000236726"/>
    </source>
</evidence>